<evidence type="ECO:0000256" key="1">
    <source>
        <dbReference type="SAM" id="Phobius"/>
    </source>
</evidence>
<dbReference type="Pfam" id="PF04020">
    <property type="entry name" value="Phage_holin_4_2"/>
    <property type="match status" value="1"/>
</dbReference>
<dbReference type="Proteomes" id="UP000051139">
    <property type="component" value="Unassembled WGS sequence"/>
</dbReference>
<evidence type="ECO:0000313" key="2">
    <source>
        <dbReference type="EMBL" id="KRN96604.1"/>
    </source>
</evidence>
<dbReference type="PANTHER" id="PTHR37309">
    <property type="entry name" value="SLR0284 PROTEIN"/>
    <property type="match status" value="1"/>
</dbReference>
<dbReference type="EMBL" id="JQCB01000003">
    <property type="protein sequence ID" value="KRN96604.1"/>
    <property type="molecule type" value="Genomic_DNA"/>
</dbReference>
<keyword evidence="3" id="KW-1185">Reference proteome</keyword>
<protein>
    <recommendedName>
        <fullName evidence="4">Phage holin family protein</fullName>
    </recommendedName>
</protein>
<dbReference type="AlphaFoldDB" id="A0A0R2LBF1"/>
<organism evidence="2 3">
    <name type="scientific">Furfurilactobacillus siliginis</name>
    <dbReference type="NCBI Taxonomy" id="348151"/>
    <lineage>
        <taxon>Bacteria</taxon>
        <taxon>Bacillati</taxon>
        <taxon>Bacillota</taxon>
        <taxon>Bacilli</taxon>
        <taxon>Lactobacillales</taxon>
        <taxon>Lactobacillaceae</taxon>
        <taxon>Furfurilactobacillus</taxon>
    </lineage>
</organism>
<dbReference type="PATRIC" id="fig|348151.3.peg.1153"/>
<dbReference type="InterPro" id="IPR007165">
    <property type="entry name" value="Phage_holin_4_2"/>
</dbReference>
<gene>
    <name evidence="2" type="ORF">IV55_GL001125</name>
</gene>
<comment type="caution">
    <text evidence="2">The sequence shown here is derived from an EMBL/GenBank/DDBJ whole genome shotgun (WGS) entry which is preliminary data.</text>
</comment>
<accession>A0A0R2LBF1</accession>
<dbReference type="PANTHER" id="PTHR37309:SF1">
    <property type="entry name" value="SLR0284 PROTEIN"/>
    <property type="match status" value="1"/>
</dbReference>
<keyword evidence="1" id="KW-0812">Transmembrane</keyword>
<feature type="transmembrane region" description="Helical" evidence="1">
    <location>
        <begin position="100"/>
        <end position="121"/>
    </location>
</feature>
<name>A0A0R2LBF1_9LACO</name>
<evidence type="ECO:0008006" key="4">
    <source>
        <dbReference type="Google" id="ProtNLM"/>
    </source>
</evidence>
<feature type="transmembrane region" description="Helical" evidence="1">
    <location>
        <begin position="60"/>
        <end position="80"/>
    </location>
</feature>
<feature type="transmembrane region" description="Helical" evidence="1">
    <location>
        <begin position="35"/>
        <end position="53"/>
    </location>
</feature>
<reference evidence="2 3" key="1">
    <citation type="journal article" date="2015" name="Genome Announc.">
        <title>Expanding the biotechnology potential of lactobacilli through comparative genomics of 213 strains and associated genera.</title>
        <authorList>
            <person name="Sun Z."/>
            <person name="Harris H.M."/>
            <person name="McCann A."/>
            <person name="Guo C."/>
            <person name="Argimon S."/>
            <person name="Zhang W."/>
            <person name="Yang X."/>
            <person name="Jeffery I.B."/>
            <person name="Cooney J.C."/>
            <person name="Kagawa T.F."/>
            <person name="Liu W."/>
            <person name="Song Y."/>
            <person name="Salvetti E."/>
            <person name="Wrobel A."/>
            <person name="Rasinkangas P."/>
            <person name="Parkhill J."/>
            <person name="Rea M.C."/>
            <person name="O'Sullivan O."/>
            <person name="Ritari J."/>
            <person name="Douillard F.P."/>
            <person name="Paul Ross R."/>
            <person name="Yang R."/>
            <person name="Briner A.E."/>
            <person name="Felis G.E."/>
            <person name="de Vos W.M."/>
            <person name="Barrangou R."/>
            <person name="Klaenhammer T.R."/>
            <person name="Caufield P.W."/>
            <person name="Cui Y."/>
            <person name="Zhang H."/>
            <person name="O'Toole P.W."/>
        </authorList>
    </citation>
    <scope>NUCLEOTIDE SEQUENCE [LARGE SCALE GENOMIC DNA]</scope>
    <source>
        <strain evidence="2 3">DSM 22696</strain>
    </source>
</reference>
<proteinExistence type="predicted"/>
<evidence type="ECO:0000313" key="3">
    <source>
        <dbReference type="Proteomes" id="UP000051139"/>
    </source>
</evidence>
<keyword evidence="1" id="KW-1133">Transmembrane helix</keyword>
<dbReference type="STRING" id="348151.IV55_GL001125"/>
<feature type="transmembrane region" description="Helical" evidence="1">
    <location>
        <begin position="12"/>
        <end position="29"/>
    </location>
</feature>
<keyword evidence="1" id="KW-0472">Membrane</keyword>
<sequence>MKLGDKMKFWQRIIVNALLFMAIAGFFRNSFHVSSVWYALVASLVLAILNAAIKPVLVIFSLPITFLTLGLFSIVINAVMLELTSFFVGAQNFQIANFGMAMLAAIIMSLCNAVISGYFNAE</sequence>